<dbReference type="GO" id="GO:0016887">
    <property type="term" value="F:ATP hydrolysis activity"/>
    <property type="evidence" value="ECO:0007669"/>
    <property type="project" value="InterPro"/>
</dbReference>
<dbReference type="InterPro" id="IPR036465">
    <property type="entry name" value="vWFA_dom_sf"/>
</dbReference>
<dbReference type="Gene3D" id="3.40.50.410">
    <property type="entry name" value="von Willebrand factor, type A domain"/>
    <property type="match status" value="1"/>
</dbReference>
<keyword evidence="10" id="KW-0175">Coiled coil</keyword>
<sequence>MERDLIKVCERSTEQYHLDPGPILLSMFDLWCAHISHKELRYTAARVAGNIFTKAVQYVINYFLERKPQLKIQENGKWIEVGNVRLPCKGDLAQIRSTTSLKFAWTQQAASLTERLANCVKYNEPVLLVGETGTGKTFAVQHLADKTGNKLIVINMSHHSDLSDLLGGYKPILNSEIKLILEEFKTLLADFLPTHEIVVDWKSNLDLRNPLSALHSVIGYCRIALQLLQATGHEEHVANKVQPSVELWENLLSKAEYKHKLFSEKSMTSLQFVEGCLVVALKEAETLESLSGLLENSLGSIHLLERGDPKPLIRNDNFRLFGCMNPATDVGKKNLTFSIRNRLTETSPRWMGHARTNTSTLVAWINKNETRTKSAPRPARNNLVPNMTSLTSASGMFTELYVDEIRDIADLVLVVQSYYRVPAIAFEKIAQLYIKLCNMADKMLTDGNGHRPHYSLRTLVRTLKMANCNPCHSMKQSLYEAFCVGFLPQLDSSSYSIVKKHLYSVILAGRDSGVSIKHDTREGFTLVEGYWIRNGALKIGETQKYVLTKTVKENLKNLARIVSFGNMPVLLEGPTSVGKTSLVMYLAARTGNSCVRINNHEHTDIQEYVDSLLSFVVLSQVLGKVIEEVILMLMERQEAGRQATQWASSINSPLVTAMRQGFWLILDELNLATTDILEALNRLLDDNRELYIPETQETVKAHESFRVFATQNPVGMYGGRKKLSRAFRDRFLALHFDVIPSEELGTILHERCSVPPTTCNKMVSVLKKFYMLRRSSAAFAGREGFMTLRDLFRWGERYQVSSAALPPGRFYDWNKHMAEEGYILLAAKVRKLEECTLVQSSNNKRLFEWVDGPLVTAMETGNYFLVDEISLADDSVLERLNPLLESERTILLSEKGNNSDDKSSLSISADENFKFFATMNPSGDYCKKELSPALRNRFTEIWCSPCKVRDDLIWIIKTNFLNFSQLSKLSDLFAPCMIDFVVWLGTTDFGKSCKFNFNVRDLLSWVQFINNLIDDNDKKSHLAIHLKEAYVHGGMTIVAGLDVGNLYKCDNDVELQCLQFLCDQMNLDQLSTSSYVLNDQNFGIHPFYVEKGPNFHDNTVDSVAFNFKKMEEKLLPILRAMTLNKPILLEGKPGVGKTALDICDLFGSDAPAEGGKAGEFVWRDGPLLLALKAGQWILLDECLPSEPIEKRVLMALEYSRELITDNLENMNCGADHTVERVIGTACASSEERYKGRLNSEAQQLNLAPAAVLEGLNACLDHRQEIFVPELARTFSLKNDSAGDKKHVPKTRIFATQNSFRDGADRKALPKSFLNRFSKVYVKELSAQNYLDILSQQFPHLPQDFLVKMVGFHMDVVSMRLLSDELNVRDLIRWCQLLSEQYKLMNNMLYIQQDSLDPWEGANLLYLSRLSGNDLNKALVQYCSHFPDAGKTHACNFKISHNKIRFDNILVCHNTTQPNSPSPQLASPPCLKRGKYSEDELLVLQNDMHYLVYLMKCVSMGWHPLLVGPSGIGKTTLVKLLSRLVDIRLDTIFMDSSMDTTEILGGFQQWDWELHIAEVADQVEALVMASFNSLLLGHQKPKTGMAEDHSTFKANILRQLALLEKIVSSLPQASFCDEELNKVMRNLDDLKQQVEINLNTSGKFEWVDSVLIKCLKEGTWLLVENVNLCPPAILDRLNGLLEQDGELSLTERGVDGNNQVISIKPHNNFRIFFTMDSMYGLSSKAMRNRCVEILVNHEHMNNFLEDIIEIPVHPRRPAALSLLQQSGIQDTDILLDLLDMYKIICQNADVLPSQSQLIQVVCQVGEYISRGLPIWNVTQDTSNFLHSSSGQTFVEIWATGPVECERKNSSLFPRKLVETINNVEIISSFIQPLLEAIDECLEQVLKSSETLFDDNALNQLHLIMVIRGLLFDLDSRKLIKFDKALNQWYVNDDLRLRIEECVWRISVLTTCLEKLPLSPHLASNQTNLWKKDIPMRAVLFMALPKSEELIECFLETAHSDKMIPYFLELLNNVINQKNPEDFNASKLASYVIPIRILQDYQTLLLCNAARALNFMNMNKNTSLSLQDERLVESAMQQLLSTASIPMKIKLEVISYSFSERVLSRYLLQFCDSAISLNHGQVLSNWDLTRLNPERGIDDFLISSEKDQISMDSPVLSILLNIATTSNRCHTPNLLEELDFDKKIKHLHHIAWTNMIFIGTNRTDYMTIERQSTIALVDNLAELLEKNTSGLLTKLCECYTPKEWNMLQTMFDHLVKDAEFLRSGDNKDWFPIWIAIINIWLRSGSVQASIFSKIGLVPLEFRATFDVMLHDFEKHQLLARTKLRTMYDEVISGHNEFCHNKTPLLLKFWESRLDHLGKLKQRPVAPRPQHLMFREMAQACSHYANNVASARTINLLCDALANLNGQLQTNAARDLCTKVDMWLNSNQRMLEELSSKYETLHYDYFEEVLLAGTQYSGELVMDSLKNMDCGAVQAVEGVGGVSCASVEERYKGRLNSEARLWFISHGLIIMKNTLLKYINSNAQLSSLVRDLFGFPSLQRQDKSITDVMDRYLSGGALELLKENIFLGEEDLEQPEKIQLNIRSLQLAALKDMLNEVLVKEELDTNIWNKCNKLITEIVVELQNDSEKRVKDPKDYIYREGERSKERKAEEHHNRRGEEVPECYRNASKLRVAGGGTLLSFIFGWLDTCSSFAVGRLGVAFSQFVISCESGGRTANYGVILTDEEQLERDFENWFPTFSEDEFIGKPSGNVSTEYTVEVSYYHSSIVRMFMKTTREASENLPQTQEIDWADGCLQRYPAACDILEKHKHAMPASLDKLLSSSFTLMLSKLHHINNPRSQGDKLNDFYKDSNIDDVRRGAEVVQNLLKDVQNLLKQYPDNPILNEILVITGRIIHLPITSPLSCFKTGYHLLLTKIQDWEIRADQLRSLATHLAALNKVIYDWMILELSYWKDLLNISATRINHATIVHWWPLLFSLVSSTYNGEVESTTKLLGALDDFMTTSSLGEFRCRLSLLYTCYCHFSYPEMNSSRVDVALILLNVYKHHRMFLMEVEEKLNELTKPIERDLKNLVKTIRWNPRSFVSAKDSVRRTQKSALTLLRKFETVLKLPYKSLVMSKLPLLQPVKHWSVISENFKITSLYIADNIKLSLAGFSYSSHLLSSFHRYLISPAGTELPLVHQRFPPLASSNSPPSAGLRLPGANSVPIRPAINPPLLETPPFLVAHNVIYCARLQGSLQLQPRLSRHITLQHDVFRCCLLTTVTLVVASYHRIHEEKGLGQKECLDSFFNISDYLDDVISLNELQINKDETLAKQKSKAKNIKQQRMNFYSTLFKTLEDLNFSYRRGIVGFDENEYLFKVMHAPVFDVPLMLQQLCDNAKSITTIPQNERSEFYNACCGLNESVADWAARVQHIASSCTFGTRQDFSLLDKFVMGIQDKKVKERLFTEDPTKLTISKAREIAQQTRSLCKMEVVKGKWDCSESVQLLGALRHLLEQVKSLAQVKAGEVLVIQDWFQHWKERLIATLVINLIHLKQVILVLKTKPTSDFVVIANRPCGIVISVSGYKPRYVGSILGWYHGQYINLLLNLEHYVSSCQFDVMLQIGYFQVLNRLMSVLLVIFIDFITKGFRIPPELADEEGKEGKATGGMGFGDGEGETDMSKDIVSQDQLEEALPNTDEPQEKEEKPCEEEEDGIDMSEDFGGLAQDTGGKGSNDEDSDEMSEDDEDVDKEMGPTSPDANELDKRVGSDSEEGEGEDGEDGAHKSGEKTSEPEMAGKSGKQPEEQQELNEESPTEKENIDEEIQGEDDQVDQTYGQAFPELEIEPLDLSDEMDLDGNDQQEENGAEENNFDIDKMKELEPEEGGPEEEKDIEPKNADADESDAMSTSDIGEEKGKDAEMSHDEDDAPEMDSAPVEHQQDDQEDQLHTEETPVDHGVSKNPSEEKVSEVVDKDTKSAGQDGSQDECQEGGENDHGVGQAPVKESEMGHHQEQSSWNQGGTHDKAQDYRNQSRRSPWHDKQDRALGDSSQPLPKRLKTVDISAKNTEDTDEEANQNDYDLYQHVKDTIKTSDNQTLDSATKEEIDKQLFNQEPTKEQEENMTLNLDAKDIIEENEIAPPQPDDKVPPDGPAKKRPKASALKGGEDRLETKLNIQEEEGDIVPTLGVRRPQENVFVDNSANIDRLDPLEDFTPNQRTLEQIFAEGKEALSNEEALSTWKTFLEKTLSQAQDLSEQLRIVLHPTQASGFKGDYRTGRRINMRKIIPYIASEFRKDKIWLRRTKLTKRDYQIILAVDDSLSMSDVQAKERTLEYLALVTQAFGLLEVGDVGVVCYGIDTKILHALGQPFTHQSGASLIQNLSFTQAKTNVSQMVDFVTSMFQSNTMRSSSSTKAQLLLIVSDGRNINSEGPGKLERALTRSHDANIFTLYIILDDQESSILDIERTTFENSAVPLRTKYMEKFPFHYYIILNDTSSLSTVMADALKQFLELMTQFDV</sequence>
<evidence type="ECO:0000256" key="2">
    <source>
        <dbReference type="ARBA" id="ARBA00004642"/>
    </source>
</evidence>
<dbReference type="InterPro" id="IPR041190">
    <property type="entry name" value="Midasin_AAA_lid_5"/>
</dbReference>
<feature type="region of interest" description="Disordered" evidence="11">
    <location>
        <begin position="4061"/>
        <end position="4092"/>
    </location>
</feature>
<dbReference type="GO" id="GO:0005730">
    <property type="term" value="C:nucleolus"/>
    <property type="evidence" value="ECO:0007669"/>
    <property type="project" value="UniProtKB-SubCell"/>
</dbReference>
<evidence type="ECO:0000256" key="4">
    <source>
        <dbReference type="ARBA" id="ARBA00017143"/>
    </source>
</evidence>
<dbReference type="EMBL" id="OA564307">
    <property type="protein sequence ID" value="CAD7193763.1"/>
    <property type="molecule type" value="Genomic_DNA"/>
</dbReference>
<dbReference type="GO" id="GO:0005654">
    <property type="term" value="C:nucleoplasm"/>
    <property type="evidence" value="ECO:0007669"/>
    <property type="project" value="UniProtKB-SubCell"/>
</dbReference>
<evidence type="ECO:0000256" key="10">
    <source>
        <dbReference type="SAM" id="Coils"/>
    </source>
</evidence>
<dbReference type="PANTHER" id="PTHR48103">
    <property type="entry name" value="MIDASIN-RELATED"/>
    <property type="match status" value="1"/>
</dbReference>
<feature type="compositionally biased region" description="Acidic residues" evidence="11">
    <location>
        <begin position="3813"/>
        <end position="3842"/>
    </location>
</feature>
<feature type="compositionally biased region" description="Acidic residues" evidence="11">
    <location>
        <begin position="3707"/>
        <end position="3721"/>
    </location>
</feature>
<dbReference type="SMART" id="SM00382">
    <property type="entry name" value="AAA"/>
    <property type="match status" value="3"/>
</dbReference>
<feature type="compositionally biased region" description="Acidic residues" evidence="11">
    <location>
        <begin position="3741"/>
        <end position="3751"/>
    </location>
</feature>
<dbReference type="SUPFAM" id="SSF52540">
    <property type="entry name" value="P-loop containing nucleoside triphosphate hydrolases"/>
    <property type="match status" value="5"/>
</dbReference>
<dbReference type="InterPro" id="IPR002035">
    <property type="entry name" value="VWF_A"/>
</dbReference>
<dbReference type="GO" id="GO:0000027">
    <property type="term" value="P:ribosomal large subunit assembly"/>
    <property type="evidence" value="ECO:0007669"/>
    <property type="project" value="InterPro"/>
</dbReference>
<feature type="region of interest" description="Disordered" evidence="11">
    <location>
        <begin position="3628"/>
        <end position="3652"/>
    </location>
</feature>
<evidence type="ECO:0000256" key="9">
    <source>
        <dbReference type="PIRNR" id="PIRNR010340"/>
    </source>
</evidence>
<feature type="compositionally biased region" description="Basic and acidic residues" evidence="11">
    <location>
        <begin position="3908"/>
        <end position="3946"/>
    </location>
</feature>
<comment type="subcellular location">
    <subcellularLocation>
        <location evidence="1">Nucleus</location>
        <location evidence="1">Nucleolus</location>
    </subcellularLocation>
    <subcellularLocation>
        <location evidence="2">Nucleus</location>
        <location evidence="2">Nucleoplasm</location>
    </subcellularLocation>
</comment>
<dbReference type="SUPFAM" id="SSF53300">
    <property type="entry name" value="vWA-like"/>
    <property type="match status" value="1"/>
</dbReference>
<evidence type="ECO:0000313" key="13">
    <source>
        <dbReference type="EMBL" id="CAD7193763.1"/>
    </source>
</evidence>
<keyword evidence="8 9" id="KW-0539">Nucleus</keyword>
<dbReference type="PIRSF" id="PIRSF010340">
    <property type="entry name" value="Midasin"/>
    <property type="match status" value="1"/>
</dbReference>
<protein>
    <recommendedName>
        <fullName evidence="4 9">Midasin</fullName>
    </recommendedName>
</protein>
<keyword evidence="6 9" id="KW-0067">ATP-binding</keyword>
<feature type="compositionally biased region" description="Acidic residues" evidence="11">
    <location>
        <begin position="3776"/>
        <end position="3802"/>
    </location>
</feature>
<evidence type="ECO:0000256" key="3">
    <source>
        <dbReference type="ARBA" id="ARBA00007188"/>
    </source>
</evidence>
<name>A0A7R8VBC8_TIMDO</name>
<dbReference type="PROSITE" id="PS50234">
    <property type="entry name" value="VWFA"/>
    <property type="match status" value="1"/>
</dbReference>
<feature type="compositionally biased region" description="Basic and acidic residues" evidence="11">
    <location>
        <begin position="3882"/>
        <end position="3892"/>
    </location>
</feature>
<keyword evidence="7 9" id="KW-0143">Chaperone</keyword>
<gene>
    <name evidence="13" type="ORF">TDIB3V08_LOCUS203</name>
</gene>
<keyword evidence="5 9" id="KW-0547">Nucleotide-binding</keyword>
<feature type="compositionally biased region" description="Basic and acidic residues" evidence="11">
    <location>
        <begin position="3752"/>
        <end position="3763"/>
    </location>
</feature>
<proteinExistence type="inferred from homology"/>
<feature type="domain" description="VWFA" evidence="12">
    <location>
        <begin position="4278"/>
        <end position="4472"/>
    </location>
</feature>
<dbReference type="InterPro" id="IPR003593">
    <property type="entry name" value="AAA+_ATPase"/>
</dbReference>
<comment type="function">
    <text evidence="9">Nuclear chaperone required for maturation and nuclear export of pre-60S ribosome subunits.</text>
</comment>
<dbReference type="InterPro" id="IPR040848">
    <property type="entry name" value="AAA_lid_7"/>
</dbReference>
<feature type="region of interest" description="Disordered" evidence="11">
    <location>
        <begin position="3664"/>
        <end position="4047"/>
    </location>
</feature>
<dbReference type="InterPro" id="IPR012099">
    <property type="entry name" value="Midasin"/>
</dbReference>
<evidence type="ECO:0000259" key="12">
    <source>
        <dbReference type="PROSITE" id="PS50234"/>
    </source>
</evidence>
<dbReference type="InterPro" id="IPR011704">
    <property type="entry name" value="ATPase_dyneun-rel_AAA"/>
</dbReference>
<dbReference type="Pfam" id="PF07728">
    <property type="entry name" value="AAA_5"/>
    <property type="match status" value="4"/>
</dbReference>
<evidence type="ECO:0000256" key="6">
    <source>
        <dbReference type="ARBA" id="ARBA00022840"/>
    </source>
</evidence>
<evidence type="ECO:0000256" key="11">
    <source>
        <dbReference type="SAM" id="MobiDB-lite"/>
    </source>
</evidence>
<dbReference type="InterPro" id="IPR027417">
    <property type="entry name" value="P-loop_NTPase"/>
</dbReference>
<dbReference type="GO" id="GO:0000055">
    <property type="term" value="P:ribosomal large subunit export from nucleus"/>
    <property type="evidence" value="ECO:0007669"/>
    <property type="project" value="TreeGrafter"/>
</dbReference>
<feature type="compositionally biased region" description="Acidic residues" evidence="11">
    <location>
        <begin position="3671"/>
        <end position="3691"/>
    </location>
</feature>
<organism evidence="13">
    <name type="scientific">Timema douglasi</name>
    <name type="common">Walking stick</name>
    <dbReference type="NCBI Taxonomy" id="61478"/>
    <lineage>
        <taxon>Eukaryota</taxon>
        <taxon>Metazoa</taxon>
        <taxon>Ecdysozoa</taxon>
        <taxon>Arthropoda</taxon>
        <taxon>Hexapoda</taxon>
        <taxon>Insecta</taxon>
        <taxon>Pterygota</taxon>
        <taxon>Neoptera</taxon>
        <taxon>Polyneoptera</taxon>
        <taxon>Phasmatodea</taxon>
        <taxon>Timematodea</taxon>
        <taxon>Timematoidea</taxon>
        <taxon>Timematidae</taxon>
        <taxon>Timema</taxon>
    </lineage>
</organism>
<feature type="coiled-coil region" evidence="10">
    <location>
        <begin position="1612"/>
        <end position="1639"/>
    </location>
</feature>
<feature type="compositionally biased region" description="Acidic residues" evidence="11">
    <location>
        <begin position="3851"/>
        <end position="3862"/>
    </location>
</feature>
<reference evidence="13" key="1">
    <citation type="submission" date="2020-11" db="EMBL/GenBank/DDBJ databases">
        <authorList>
            <person name="Tran Van P."/>
        </authorList>
    </citation>
    <scope>NUCLEOTIDE SEQUENCE</scope>
</reference>
<dbReference type="GO" id="GO:0030687">
    <property type="term" value="C:preribosome, large subunit precursor"/>
    <property type="evidence" value="ECO:0007669"/>
    <property type="project" value="TreeGrafter"/>
</dbReference>
<accession>A0A7R8VBC8</accession>
<evidence type="ECO:0000256" key="8">
    <source>
        <dbReference type="ARBA" id="ARBA00023242"/>
    </source>
</evidence>
<dbReference type="PANTHER" id="PTHR48103:SF2">
    <property type="entry name" value="MIDASIN"/>
    <property type="match status" value="1"/>
</dbReference>
<feature type="compositionally biased region" description="Basic and acidic residues" evidence="11">
    <location>
        <begin position="4006"/>
        <end position="4015"/>
    </location>
</feature>
<feature type="compositionally biased region" description="Basic and acidic residues" evidence="11">
    <location>
        <begin position="3973"/>
        <end position="3982"/>
    </location>
</feature>
<dbReference type="Pfam" id="PF17867">
    <property type="entry name" value="AAA_lid_7"/>
    <property type="match status" value="1"/>
</dbReference>
<evidence type="ECO:0000256" key="1">
    <source>
        <dbReference type="ARBA" id="ARBA00004604"/>
    </source>
</evidence>
<dbReference type="Pfam" id="PF17865">
    <property type="entry name" value="AAA_lid_5"/>
    <property type="match status" value="1"/>
</dbReference>
<evidence type="ECO:0000256" key="5">
    <source>
        <dbReference type="ARBA" id="ARBA00022741"/>
    </source>
</evidence>
<evidence type="ECO:0000256" key="7">
    <source>
        <dbReference type="ARBA" id="ARBA00023186"/>
    </source>
</evidence>
<comment type="similarity">
    <text evidence="3 9">Belongs to the midasin family.</text>
</comment>
<dbReference type="Gene3D" id="3.40.50.300">
    <property type="entry name" value="P-loop containing nucleotide triphosphate hydrolases"/>
    <property type="match status" value="5"/>
</dbReference>
<feature type="region of interest" description="Disordered" evidence="11">
    <location>
        <begin position="4104"/>
        <end position="4137"/>
    </location>
</feature>
<dbReference type="GO" id="GO:0005524">
    <property type="term" value="F:ATP binding"/>
    <property type="evidence" value="ECO:0007669"/>
    <property type="project" value="UniProtKB-KW"/>
</dbReference>
<dbReference type="FunFam" id="3.40.50.300:FF:000142">
    <property type="entry name" value="Midasin"/>
    <property type="match status" value="1"/>
</dbReference>